<proteinExistence type="predicted"/>
<protein>
    <recommendedName>
        <fullName evidence="4">Type 4 fimbrial biogenesis protein PilX N-terminal domain-containing protein</fullName>
    </recommendedName>
</protein>
<name>A0A2M7CPZ8_9BACT</name>
<comment type="caution">
    <text evidence="2">The sequence shown here is derived from an EMBL/GenBank/DDBJ whole genome shotgun (WGS) entry which is preliminary data.</text>
</comment>
<dbReference type="AlphaFoldDB" id="A0A2M7CPZ8"/>
<evidence type="ECO:0000256" key="1">
    <source>
        <dbReference type="SAM" id="Phobius"/>
    </source>
</evidence>
<dbReference type="Proteomes" id="UP000230595">
    <property type="component" value="Unassembled WGS sequence"/>
</dbReference>
<evidence type="ECO:0000313" key="2">
    <source>
        <dbReference type="EMBL" id="PIV31742.1"/>
    </source>
</evidence>
<evidence type="ECO:0008006" key="4">
    <source>
        <dbReference type="Google" id="ProtNLM"/>
    </source>
</evidence>
<sequence length="118" mass="12926">MFKLKNKNGQAMLLAVLLIGTSVLVITSLSGYMILQRIRMGFNFVDSTKALFAADAGIECEFYNQFKGAGVDCNNLNFSDPLTKIQTFIVANASGTPQYIKSIGTSNKLNRAFVAEFK</sequence>
<feature type="transmembrane region" description="Helical" evidence="1">
    <location>
        <begin position="12"/>
        <end position="35"/>
    </location>
</feature>
<reference evidence="3" key="1">
    <citation type="submission" date="2017-09" db="EMBL/GenBank/DDBJ databases">
        <title>Depth-based differentiation of microbial function through sediment-hosted aquifers and enrichment of novel symbionts in the deep terrestrial subsurface.</title>
        <authorList>
            <person name="Probst A.J."/>
            <person name="Ladd B."/>
            <person name="Jarett J.K."/>
            <person name="Geller-Mcgrath D.E."/>
            <person name="Sieber C.M.K."/>
            <person name="Emerson J.B."/>
            <person name="Anantharaman K."/>
            <person name="Thomas B.C."/>
            <person name="Malmstrom R."/>
            <person name="Stieglmeier M."/>
            <person name="Klingl A."/>
            <person name="Woyke T."/>
            <person name="Ryan C.M."/>
            <person name="Banfield J.F."/>
        </authorList>
    </citation>
    <scope>NUCLEOTIDE SEQUENCE [LARGE SCALE GENOMIC DNA]</scope>
</reference>
<keyword evidence="1" id="KW-1133">Transmembrane helix</keyword>
<gene>
    <name evidence="2" type="ORF">COS33_01645</name>
</gene>
<accession>A0A2M7CPZ8</accession>
<evidence type="ECO:0000313" key="3">
    <source>
        <dbReference type="Proteomes" id="UP000230595"/>
    </source>
</evidence>
<dbReference type="EMBL" id="PEUH01000036">
    <property type="protein sequence ID" value="PIV31742.1"/>
    <property type="molecule type" value="Genomic_DNA"/>
</dbReference>
<keyword evidence="1" id="KW-0472">Membrane</keyword>
<organism evidence="2 3">
    <name type="scientific">Candidatus Wolfebacteria bacterium CG02_land_8_20_14_3_00_37_12</name>
    <dbReference type="NCBI Taxonomy" id="1975066"/>
    <lineage>
        <taxon>Bacteria</taxon>
        <taxon>Candidatus Wolfeibacteriota</taxon>
    </lineage>
</organism>
<keyword evidence="1" id="KW-0812">Transmembrane</keyword>